<keyword evidence="5" id="KW-0547">Nucleotide-binding</keyword>
<evidence type="ECO:0000256" key="8">
    <source>
        <dbReference type="ARBA" id="ARBA00023624"/>
    </source>
</evidence>
<comment type="similarity">
    <text evidence="2">Belongs to the ubiquitin-activating E1 family. UBA3 subfamily.</text>
</comment>
<dbReference type="Pfam" id="PF00899">
    <property type="entry name" value="ThiF"/>
    <property type="match status" value="1"/>
</dbReference>
<evidence type="ECO:0000256" key="2">
    <source>
        <dbReference type="ARBA" id="ARBA00006310"/>
    </source>
</evidence>
<dbReference type="UniPathway" id="UPA00885"/>
<sequence length="458" mass="51098">MLETRSRFEVTQRRQMAVDSGHGDSTGDWDGRWNHVRKFLERSGPFTHPDFEPSTESLQFLLETCKILVIGAGGLGCELLKNLALSGFRNIHVVDMDTIDVSNLNRQFLFRAKDVGRPKADVAADFVNSRIPGCSVVPHFKKIQDFDETFYKQFHIIVCGLDSIVARRWMNGMLMSLLSFDDGVLDPSSIIPLIDGGTEGFKGNARVILPGMTACIDCTLELYPPQINFPMCTIASMPRLPEHCIEYVRILLWPKEEPFGDGTALDGDNPEHIQWVFHKAQERASEFSITGVTYRLTQGVVKRIIPAVASTNAVIAAACAMEVFKIASSAYIPLNNYLVFNDVDGLYTYTFEAERKENCPACSQIAQDLRFPPSAKLQEVLEYLTENASLQMKSPAITATLEGKNKTLYLQTVASIEQRTRPNLSKTLKELGLVDGQELAVADVTTPQTVLFKLRFTT</sequence>
<dbReference type="InterPro" id="IPR014929">
    <property type="entry name" value="E2-binding"/>
</dbReference>
<dbReference type="FunFam" id="1.10.10.520:FF:000001">
    <property type="entry name" value="NEDD8-activating enzyme E1 catalytic subunit"/>
    <property type="match status" value="1"/>
</dbReference>
<reference evidence="15" key="2">
    <citation type="submission" date="2025-09" db="UniProtKB">
        <authorList>
            <consortium name="Ensembl"/>
        </authorList>
    </citation>
    <scope>IDENTIFICATION</scope>
</reference>
<accession>A0A3B3QVH4</accession>
<dbReference type="AlphaFoldDB" id="A0A3B3QVH4"/>
<dbReference type="GO" id="GO:0005524">
    <property type="term" value="F:ATP binding"/>
    <property type="evidence" value="ECO:0007669"/>
    <property type="project" value="UniProtKB-KW"/>
</dbReference>
<evidence type="ECO:0000256" key="10">
    <source>
        <dbReference type="ARBA" id="ARBA00029566"/>
    </source>
</evidence>
<dbReference type="Proteomes" id="UP000261540">
    <property type="component" value="Unplaced"/>
</dbReference>
<dbReference type="PANTHER" id="PTHR10953:SF233">
    <property type="entry name" value="NEDD8-ACTIVATING ENZYME E1 CATALYTIC SUBUNIT"/>
    <property type="match status" value="1"/>
</dbReference>
<feature type="active site" description="Glycyl thioester intermediate" evidence="13">
    <location>
        <position position="232"/>
    </location>
</feature>
<evidence type="ECO:0000256" key="3">
    <source>
        <dbReference type="ARBA" id="ARBA00015203"/>
    </source>
</evidence>
<evidence type="ECO:0000256" key="4">
    <source>
        <dbReference type="ARBA" id="ARBA00022598"/>
    </source>
</evidence>
<dbReference type="GO" id="GO:0019781">
    <property type="term" value="F:NEDD8 activating enzyme activity"/>
    <property type="evidence" value="ECO:0007669"/>
    <property type="project" value="UniProtKB-EC"/>
</dbReference>
<evidence type="ECO:0000256" key="1">
    <source>
        <dbReference type="ARBA" id="ARBA00005032"/>
    </source>
</evidence>
<keyword evidence="4" id="KW-0436">Ligase</keyword>
<dbReference type="InterPro" id="IPR023318">
    <property type="entry name" value="Ub_act_enz_dom_a_sf"/>
</dbReference>
<dbReference type="Gene3D" id="1.10.10.520">
    <property type="entry name" value="Ubiquitin activating enzymes (Uba3). Chain: B, domain 2"/>
    <property type="match status" value="1"/>
</dbReference>
<dbReference type="GO" id="GO:0045116">
    <property type="term" value="P:protein neddylation"/>
    <property type="evidence" value="ECO:0007669"/>
    <property type="project" value="UniProtKB-UniPathway"/>
</dbReference>
<comment type="catalytic activity">
    <reaction evidence="9">
        <text>ATP + [NEDD8 protein] + [E1 NEDD8-activating enzyme]-L-cysteine = AMP + diphosphate + [E1 NEDD8-activating enzyme]-S-[NEDD8 protein]-yl-L-cysteine.</text>
        <dbReference type="EC" id="6.2.1.64"/>
    </reaction>
</comment>
<dbReference type="GeneTree" id="ENSGT00550000074831"/>
<dbReference type="SUPFAM" id="SSF69572">
    <property type="entry name" value="Activating enzymes of the ubiquitin-like proteins"/>
    <property type="match status" value="1"/>
</dbReference>
<dbReference type="InterPro" id="IPR030468">
    <property type="entry name" value="Uba3_N"/>
</dbReference>
<dbReference type="Gene3D" id="3.10.290.20">
    <property type="entry name" value="Ubiquitin-like 2 activating enzyme e1b. Chain: B, domain 3"/>
    <property type="match status" value="1"/>
</dbReference>
<dbReference type="Ensembl" id="ENSPKIT00000033742.1">
    <property type="protein sequence ID" value="ENSPKIP00000009630.1"/>
    <property type="gene ID" value="ENSPKIG00000024656.1"/>
</dbReference>
<keyword evidence="16" id="KW-1185">Reference proteome</keyword>
<dbReference type="SMART" id="SM01181">
    <property type="entry name" value="E2_bind"/>
    <property type="match status" value="1"/>
</dbReference>
<dbReference type="Pfam" id="PF08825">
    <property type="entry name" value="E2_bind"/>
    <property type="match status" value="1"/>
</dbReference>
<evidence type="ECO:0000313" key="16">
    <source>
        <dbReference type="Proteomes" id="UP000261540"/>
    </source>
</evidence>
<protein>
    <recommendedName>
        <fullName evidence="3">NEDD8-activating enzyme E1 catalytic subunit</fullName>
        <ecNumber evidence="8">6.2.1.64</ecNumber>
    </recommendedName>
    <alternativeName>
        <fullName evidence="11">NEDD8-activating enzyme E1C</fullName>
    </alternativeName>
    <alternativeName>
        <fullName evidence="12">Ubiquitin-activating enzyme E1C</fullName>
    </alternativeName>
    <alternativeName>
        <fullName evidence="10">Ubiquitin-like modifier-activating enzyme 3</fullName>
    </alternativeName>
</protein>
<evidence type="ECO:0000256" key="7">
    <source>
        <dbReference type="ARBA" id="ARBA00022840"/>
    </source>
</evidence>
<evidence type="ECO:0000256" key="13">
    <source>
        <dbReference type="PROSITE-ProRule" id="PRU10132"/>
    </source>
</evidence>
<organism evidence="15 16">
    <name type="scientific">Paramormyrops kingsleyae</name>
    <dbReference type="NCBI Taxonomy" id="1676925"/>
    <lineage>
        <taxon>Eukaryota</taxon>
        <taxon>Metazoa</taxon>
        <taxon>Chordata</taxon>
        <taxon>Craniata</taxon>
        <taxon>Vertebrata</taxon>
        <taxon>Euteleostomi</taxon>
        <taxon>Actinopterygii</taxon>
        <taxon>Neopterygii</taxon>
        <taxon>Teleostei</taxon>
        <taxon>Osteoglossocephala</taxon>
        <taxon>Osteoglossomorpha</taxon>
        <taxon>Osteoglossiformes</taxon>
        <taxon>Mormyridae</taxon>
        <taxon>Paramormyrops</taxon>
    </lineage>
</organism>
<dbReference type="PROSITE" id="PS00865">
    <property type="entry name" value="UBIQUITIN_ACTIVAT_2"/>
    <property type="match status" value="1"/>
</dbReference>
<dbReference type="InterPro" id="IPR033127">
    <property type="entry name" value="UBQ-activ_enz_E1_Cys_AS"/>
</dbReference>
<dbReference type="InterPro" id="IPR000594">
    <property type="entry name" value="ThiF_NAD_FAD-bd"/>
</dbReference>
<feature type="domain" description="E2 binding" evidence="14">
    <location>
        <begin position="369"/>
        <end position="457"/>
    </location>
</feature>
<evidence type="ECO:0000256" key="11">
    <source>
        <dbReference type="ARBA" id="ARBA00030644"/>
    </source>
</evidence>
<comment type="pathway">
    <text evidence="1">Protein modification; protein neddylation.</text>
</comment>
<evidence type="ECO:0000256" key="9">
    <source>
        <dbReference type="ARBA" id="ARBA00024626"/>
    </source>
</evidence>
<dbReference type="FunFam" id="3.40.50.720:FF:000106">
    <property type="entry name" value="NEDD8-activating enzyme E1 catalytic subunit, putative"/>
    <property type="match status" value="1"/>
</dbReference>
<evidence type="ECO:0000259" key="14">
    <source>
        <dbReference type="SMART" id="SM01181"/>
    </source>
</evidence>
<dbReference type="EC" id="6.2.1.64" evidence="8"/>
<dbReference type="GO" id="GO:0005634">
    <property type="term" value="C:nucleus"/>
    <property type="evidence" value="ECO:0007669"/>
    <property type="project" value="TreeGrafter"/>
</dbReference>
<evidence type="ECO:0000256" key="5">
    <source>
        <dbReference type="ARBA" id="ARBA00022741"/>
    </source>
</evidence>
<dbReference type="CDD" id="cd01488">
    <property type="entry name" value="Uba3_RUB"/>
    <property type="match status" value="1"/>
</dbReference>
<dbReference type="GO" id="GO:0005737">
    <property type="term" value="C:cytoplasm"/>
    <property type="evidence" value="ECO:0007669"/>
    <property type="project" value="TreeGrafter"/>
</dbReference>
<dbReference type="InterPro" id="IPR035985">
    <property type="entry name" value="Ubiquitin-activating_enz"/>
</dbReference>
<evidence type="ECO:0000256" key="6">
    <source>
        <dbReference type="ARBA" id="ARBA00022786"/>
    </source>
</evidence>
<evidence type="ECO:0000256" key="12">
    <source>
        <dbReference type="ARBA" id="ARBA00033110"/>
    </source>
</evidence>
<dbReference type="InterPro" id="IPR045886">
    <property type="entry name" value="ThiF/MoeB/HesA"/>
</dbReference>
<reference evidence="15" key="1">
    <citation type="submission" date="2025-08" db="UniProtKB">
        <authorList>
            <consortium name="Ensembl"/>
        </authorList>
    </citation>
    <scope>IDENTIFICATION</scope>
</reference>
<keyword evidence="6" id="KW-0833">Ubl conjugation pathway</keyword>
<keyword evidence="7" id="KW-0067">ATP-binding</keyword>
<dbReference type="FunFam" id="3.10.290.20:FF:000001">
    <property type="entry name" value="NEDD8-activating enzyme E1 catalytic subunit, variant"/>
    <property type="match status" value="1"/>
</dbReference>
<proteinExistence type="inferred from homology"/>
<name>A0A3B3QVH4_9TELE</name>
<dbReference type="PANTHER" id="PTHR10953">
    <property type="entry name" value="UBIQUITIN-ACTIVATING ENZYME E1"/>
    <property type="match status" value="1"/>
</dbReference>
<dbReference type="Gene3D" id="3.40.50.720">
    <property type="entry name" value="NAD(P)-binding Rossmann-like Domain"/>
    <property type="match status" value="1"/>
</dbReference>
<evidence type="ECO:0000313" key="15">
    <source>
        <dbReference type="Ensembl" id="ENSPKIP00000009630.1"/>
    </source>
</evidence>